<evidence type="ECO:0000313" key="3">
    <source>
        <dbReference type="EMBL" id="GMK42916.1"/>
    </source>
</evidence>
<dbReference type="EMBL" id="BTCL01000001">
    <property type="protein sequence ID" value="GMK42916.1"/>
    <property type="molecule type" value="Genomic_DNA"/>
</dbReference>
<dbReference type="InterPro" id="IPR014973">
    <property type="entry name" value="DUF1835"/>
</dbReference>
<organism evidence="3 4">
    <name type="scientific">Paenibacillus glycanilyticus</name>
    <dbReference type="NCBI Taxonomy" id="126569"/>
    <lineage>
        <taxon>Bacteria</taxon>
        <taxon>Bacillati</taxon>
        <taxon>Bacillota</taxon>
        <taxon>Bacilli</taxon>
        <taxon>Bacillales</taxon>
        <taxon>Paenibacillaceae</taxon>
        <taxon>Paenibacillus</taxon>
    </lineage>
</organism>
<dbReference type="RefSeq" id="WP_317978426.1">
    <property type="nucleotide sequence ID" value="NZ_BTCL01000001.1"/>
</dbReference>
<evidence type="ECO:0000259" key="1">
    <source>
        <dbReference type="Pfam" id="PF08874"/>
    </source>
</evidence>
<reference evidence="3 4" key="1">
    <citation type="submission" date="2023-05" db="EMBL/GenBank/DDBJ databases">
        <title>Draft genome of Paenibacillus sp. CCS26.</title>
        <authorList>
            <person name="Akita H."/>
            <person name="Shinto Y."/>
            <person name="Kimura Z."/>
        </authorList>
    </citation>
    <scope>NUCLEOTIDE SEQUENCE [LARGE SCALE GENOMIC DNA]</scope>
    <source>
        <strain evidence="3 4">CCS26</strain>
    </source>
</reference>
<evidence type="ECO:0008006" key="5">
    <source>
        <dbReference type="Google" id="ProtNLM"/>
    </source>
</evidence>
<comment type="caution">
    <text evidence="3">The sequence shown here is derived from an EMBL/GenBank/DDBJ whole genome shotgun (WGS) entry which is preliminary data.</text>
</comment>
<feature type="domain" description="DUF1835" evidence="1">
    <location>
        <begin position="61"/>
        <end position="183"/>
    </location>
</feature>
<keyword evidence="4" id="KW-1185">Reference proteome</keyword>
<dbReference type="Pfam" id="PF12395">
    <property type="entry name" value="DUF3658"/>
    <property type="match status" value="1"/>
</dbReference>
<feature type="domain" description="DUF3658" evidence="2">
    <location>
        <begin position="214"/>
        <end position="326"/>
    </location>
</feature>
<dbReference type="Proteomes" id="UP001285921">
    <property type="component" value="Unassembled WGS sequence"/>
</dbReference>
<proteinExistence type="predicted"/>
<accession>A0ABQ6ND73</accession>
<evidence type="ECO:0000259" key="2">
    <source>
        <dbReference type="Pfam" id="PF12395"/>
    </source>
</evidence>
<protein>
    <recommendedName>
        <fullName evidence="5">DUF1835 domain-containing protein</fullName>
    </recommendedName>
</protein>
<sequence>MNRYIESINELNEWELRIILNELINEAEASSDSGKLLQVIDDRIAEARSKREEIERLQRHVHIVFSLSDAGSLKVALSEAGRRHENKVVAFNDLFSIGPIKHLEQPEGQRNRQRWMLDRFSPFQVLNDRNRESQLDHIIEEIKAIPEEKSVIVWCSDNSHDQTGMRLVMHLLKDRQQPVQLVNFSECLREMTVPPFAQAYVDPEVYRDMVSNYENARLLSSRERQQYMAEWEELSNSDYEFRLWQGGEIKGSEIEAIDGIIVSAAVSAVQESGDEEGFVKAGTVVAKVFEHFNQVIGDGFIEYRVWSLISNGVFEFRGLPGALYQYSIKLG</sequence>
<dbReference type="Pfam" id="PF08874">
    <property type="entry name" value="DUF1835"/>
    <property type="match status" value="1"/>
</dbReference>
<gene>
    <name evidence="3" type="ORF">PghCCS26_00430</name>
</gene>
<evidence type="ECO:0000313" key="4">
    <source>
        <dbReference type="Proteomes" id="UP001285921"/>
    </source>
</evidence>
<name>A0ABQ6ND73_9BACL</name>
<dbReference type="InterPro" id="IPR022123">
    <property type="entry name" value="DUF3658"/>
</dbReference>